<name>A0AC61RI08_9BACT</name>
<evidence type="ECO:0000313" key="2">
    <source>
        <dbReference type="Proteomes" id="UP000306319"/>
    </source>
</evidence>
<reference evidence="1" key="1">
    <citation type="submission" date="2019-04" db="EMBL/GenBank/DDBJ databases">
        <title>Microbes associate with the intestines of laboratory mice.</title>
        <authorList>
            <person name="Navarre W."/>
            <person name="Wong E."/>
            <person name="Huang K."/>
            <person name="Tropini C."/>
            <person name="Ng K."/>
            <person name="Yu B."/>
        </authorList>
    </citation>
    <scope>NUCLEOTIDE SEQUENCE</scope>
    <source>
        <strain evidence="1">NM04_E33</strain>
    </source>
</reference>
<comment type="caution">
    <text evidence="1">The sequence shown here is derived from an EMBL/GenBank/DDBJ whole genome shotgun (WGS) entry which is preliminary data.</text>
</comment>
<organism evidence="1 2">
    <name type="scientific">Lepagella muris</name>
    <dbReference type="NCBI Taxonomy" id="3032870"/>
    <lineage>
        <taxon>Bacteria</taxon>
        <taxon>Pseudomonadati</taxon>
        <taxon>Bacteroidota</taxon>
        <taxon>Bacteroidia</taxon>
        <taxon>Bacteroidales</taxon>
        <taxon>Muribaculaceae</taxon>
        <taxon>Lepagella</taxon>
    </lineage>
</organism>
<dbReference type="Proteomes" id="UP000306319">
    <property type="component" value="Unassembled WGS sequence"/>
</dbReference>
<protein>
    <submittedName>
        <fullName evidence="1">Uncharacterized protein</fullName>
    </submittedName>
</protein>
<gene>
    <name evidence="1" type="ORF">E5331_07460</name>
</gene>
<evidence type="ECO:0000313" key="1">
    <source>
        <dbReference type="EMBL" id="TGY79208.1"/>
    </source>
</evidence>
<sequence length="206" mass="23161">MTPSEIYSKVLKYAGYVSIIICDLHSACSPHKKKQYLCTLAGSKTPVIDFDEVKTNADRTRGLESRKSVDALAVTPSGNFLCFIELKSWELLISNKASEYRIRKQATKYSSDLPLKLSDSMCICKEITHDGDVFDDCKIIYILLTDISVEDDGIMAFNSDLTALAGISSDLRELCNTLSRGVMDCIDIVETRYWECRNLDRNLSML</sequence>
<dbReference type="EMBL" id="SRYB01000008">
    <property type="protein sequence ID" value="TGY79208.1"/>
    <property type="molecule type" value="Genomic_DNA"/>
</dbReference>
<proteinExistence type="predicted"/>
<accession>A0AC61RI08</accession>
<keyword evidence="2" id="KW-1185">Reference proteome</keyword>